<accession>A0A7J8SNA7</accession>
<dbReference type="SUPFAM" id="SSF48239">
    <property type="entry name" value="Terpenoid cyclases/Protein prenyltransferases"/>
    <property type="match status" value="1"/>
</dbReference>
<dbReference type="EMBL" id="JABFAC010000010">
    <property type="protein sequence ID" value="MBA0627373.1"/>
    <property type="molecule type" value="Genomic_DNA"/>
</dbReference>
<dbReference type="PANTHER" id="PTHR11764:SF48">
    <property type="entry name" value="TERPENE CYCLASE_MUTASE FAMILY MEMBER"/>
    <property type="match status" value="1"/>
</dbReference>
<organism evidence="1 2">
    <name type="scientific">Gossypium davidsonii</name>
    <name type="common">Davidson's cotton</name>
    <name type="synonym">Gossypium klotzschianum subsp. davidsonii</name>
    <dbReference type="NCBI Taxonomy" id="34287"/>
    <lineage>
        <taxon>Eukaryota</taxon>
        <taxon>Viridiplantae</taxon>
        <taxon>Streptophyta</taxon>
        <taxon>Embryophyta</taxon>
        <taxon>Tracheophyta</taxon>
        <taxon>Spermatophyta</taxon>
        <taxon>Magnoliopsida</taxon>
        <taxon>eudicotyledons</taxon>
        <taxon>Gunneridae</taxon>
        <taxon>Pentapetalae</taxon>
        <taxon>rosids</taxon>
        <taxon>malvids</taxon>
        <taxon>Malvales</taxon>
        <taxon>Malvaceae</taxon>
        <taxon>Malvoideae</taxon>
        <taxon>Gossypium</taxon>
    </lineage>
</organism>
<dbReference type="InterPro" id="IPR018333">
    <property type="entry name" value="Squalene_cyclase"/>
</dbReference>
<sequence length="94" mass="10652">MGLIIGGQAERDPTPLHRAAKLLINSQLPNGDFPQQAILFHVYILGKSVNEASILEGLAAVFMRNCMLHFALYRNIFPLWALAEYRNHVWPSKH</sequence>
<dbReference type="GO" id="GO:0005811">
    <property type="term" value="C:lipid droplet"/>
    <property type="evidence" value="ECO:0007669"/>
    <property type="project" value="InterPro"/>
</dbReference>
<dbReference type="Proteomes" id="UP000593561">
    <property type="component" value="Unassembled WGS sequence"/>
</dbReference>
<evidence type="ECO:0008006" key="3">
    <source>
        <dbReference type="Google" id="ProtNLM"/>
    </source>
</evidence>
<name>A0A7J8SNA7_GOSDV</name>
<dbReference type="InterPro" id="IPR008930">
    <property type="entry name" value="Terpenoid_cyclase/PrenylTrfase"/>
</dbReference>
<dbReference type="Gene3D" id="1.50.10.20">
    <property type="match status" value="1"/>
</dbReference>
<dbReference type="GO" id="GO:0042300">
    <property type="term" value="F:beta-amyrin synthase activity"/>
    <property type="evidence" value="ECO:0007669"/>
    <property type="project" value="TreeGrafter"/>
</dbReference>
<feature type="non-terminal residue" evidence="1">
    <location>
        <position position="1"/>
    </location>
</feature>
<reference evidence="1 2" key="1">
    <citation type="journal article" date="2019" name="Genome Biol. Evol.">
        <title>Insights into the evolution of the New World diploid cottons (Gossypium, subgenus Houzingenia) based on genome sequencing.</title>
        <authorList>
            <person name="Grover C.E."/>
            <person name="Arick M.A. 2nd"/>
            <person name="Thrash A."/>
            <person name="Conover J.L."/>
            <person name="Sanders W.S."/>
            <person name="Peterson D.G."/>
            <person name="Frelichowski J.E."/>
            <person name="Scheffler J.A."/>
            <person name="Scheffler B.E."/>
            <person name="Wendel J.F."/>
        </authorList>
    </citation>
    <scope>NUCLEOTIDE SEQUENCE [LARGE SCALE GENOMIC DNA]</scope>
    <source>
        <strain evidence="1">27</strain>
        <tissue evidence="1">Leaf</tissue>
    </source>
</reference>
<dbReference type="PANTHER" id="PTHR11764">
    <property type="entry name" value="TERPENE CYCLASE/MUTASE FAMILY MEMBER"/>
    <property type="match status" value="1"/>
</dbReference>
<evidence type="ECO:0000313" key="1">
    <source>
        <dbReference type="EMBL" id="MBA0627373.1"/>
    </source>
</evidence>
<dbReference type="GO" id="GO:0016104">
    <property type="term" value="P:triterpenoid biosynthetic process"/>
    <property type="evidence" value="ECO:0007669"/>
    <property type="project" value="InterPro"/>
</dbReference>
<proteinExistence type="predicted"/>
<comment type="caution">
    <text evidence="1">The sequence shown here is derived from an EMBL/GenBank/DDBJ whole genome shotgun (WGS) entry which is preliminary data.</text>
</comment>
<dbReference type="AlphaFoldDB" id="A0A7J8SNA7"/>
<evidence type="ECO:0000313" key="2">
    <source>
        <dbReference type="Proteomes" id="UP000593561"/>
    </source>
</evidence>
<gene>
    <name evidence="1" type="ORF">Godav_004894</name>
</gene>
<keyword evidence="2" id="KW-1185">Reference proteome</keyword>
<protein>
    <recommendedName>
        <fullName evidence="3">Squalene cyclase C-terminal domain-containing protein</fullName>
    </recommendedName>
</protein>